<evidence type="ECO:0000313" key="4">
    <source>
        <dbReference type="Proteomes" id="UP000320496"/>
    </source>
</evidence>
<dbReference type="KEGG" id="mri:Mal4_04610"/>
<feature type="region of interest" description="Disordered" evidence="1">
    <location>
        <begin position="473"/>
        <end position="565"/>
    </location>
</feature>
<dbReference type="OrthoDB" id="277244at2"/>
<feature type="compositionally biased region" description="Low complexity" evidence="1">
    <location>
        <begin position="499"/>
        <end position="539"/>
    </location>
</feature>
<accession>A0A517Z116</accession>
<evidence type="ECO:0000256" key="1">
    <source>
        <dbReference type="SAM" id="MobiDB-lite"/>
    </source>
</evidence>
<proteinExistence type="predicted"/>
<protein>
    <submittedName>
        <fullName evidence="3">Uncharacterized protein</fullName>
    </submittedName>
</protein>
<evidence type="ECO:0000313" key="3">
    <source>
        <dbReference type="EMBL" id="QDU36177.1"/>
    </source>
</evidence>
<organism evidence="3 4">
    <name type="scientific">Maioricimonas rarisocia</name>
    <dbReference type="NCBI Taxonomy" id="2528026"/>
    <lineage>
        <taxon>Bacteria</taxon>
        <taxon>Pseudomonadati</taxon>
        <taxon>Planctomycetota</taxon>
        <taxon>Planctomycetia</taxon>
        <taxon>Planctomycetales</taxon>
        <taxon>Planctomycetaceae</taxon>
        <taxon>Maioricimonas</taxon>
    </lineage>
</organism>
<dbReference type="RefSeq" id="WP_145366870.1">
    <property type="nucleotide sequence ID" value="NZ_CP036275.1"/>
</dbReference>
<dbReference type="EMBL" id="CP036275">
    <property type="protein sequence ID" value="QDU36177.1"/>
    <property type="molecule type" value="Genomic_DNA"/>
</dbReference>
<sequence>MDKLQPIIKHRFWILFGLTLPIALYAYYSANGSLKAAAQERESSITSTLQGISSGQEPNPTFAEGLERINEVQEARVKAEIRRLWERQQDRMTWPAAIASKVPAEYRGEFGLQAGVQYKSLYPVLIEDVYEYAQPVPMGDEEASWKPKVIMSPAVIPRHTFGRLNVSSDDIWDAQEDTWFLRVLLEAVRDMNADADTVVTSVIRRIDRLELLGGTGESSVVAAASGGGEGGYGDDYGMMAGGEMGEEYGDMEGGGGFGAAKGSVSFDPAEELGSQIDASAAATGGGEADSYGGAGEGMAGVMGAMGGGAQQNLLRYVAYDETAPFQERGFYMSVIIDETKIPEFLVRLSNSEWPIRLLRFHMGPNPYATAAGRQMVDSGAIGGFGEYGEYGGEMEEAYDDESYESPIGPMAIGGEYGGMPGGYGEFGGAARGGTPSFKGKNAQLAGALSHPNLVQVDLCGVITMYKPPAEDVMETSEGADAATATSQPESADTGETDPTALEEAATDGTAGEEPAEPAGETEAADATEPPAATDETSPESPADPAVPEAVEETETDAAPGAPVEE</sequence>
<evidence type="ECO:0000256" key="2">
    <source>
        <dbReference type="SAM" id="Phobius"/>
    </source>
</evidence>
<name>A0A517Z116_9PLAN</name>
<reference evidence="3 4" key="1">
    <citation type="submission" date="2019-02" db="EMBL/GenBank/DDBJ databases">
        <title>Deep-cultivation of Planctomycetes and their phenomic and genomic characterization uncovers novel biology.</title>
        <authorList>
            <person name="Wiegand S."/>
            <person name="Jogler M."/>
            <person name="Boedeker C."/>
            <person name="Pinto D."/>
            <person name="Vollmers J."/>
            <person name="Rivas-Marin E."/>
            <person name="Kohn T."/>
            <person name="Peeters S.H."/>
            <person name="Heuer A."/>
            <person name="Rast P."/>
            <person name="Oberbeckmann S."/>
            <person name="Bunk B."/>
            <person name="Jeske O."/>
            <person name="Meyerdierks A."/>
            <person name="Storesund J.E."/>
            <person name="Kallscheuer N."/>
            <person name="Luecker S."/>
            <person name="Lage O.M."/>
            <person name="Pohl T."/>
            <person name="Merkel B.J."/>
            <person name="Hornburger P."/>
            <person name="Mueller R.-W."/>
            <person name="Bruemmer F."/>
            <person name="Labrenz M."/>
            <person name="Spormann A.M."/>
            <person name="Op den Camp H."/>
            <person name="Overmann J."/>
            <person name="Amann R."/>
            <person name="Jetten M.S.M."/>
            <person name="Mascher T."/>
            <person name="Medema M.H."/>
            <person name="Devos D.P."/>
            <person name="Kaster A.-K."/>
            <person name="Ovreas L."/>
            <person name="Rohde M."/>
            <person name="Galperin M.Y."/>
            <person name="Jogler C."/>
        </authorList>
    </citation>
    <scope>NUCLEOTIDE SEQUENCE [LARGE SCALE GENOMIC DNA]</scope>
    <source>
        <strain evidence="3 4">Mal4</strain>
    </source>
</reference>
<keyword evidence="4" id="KW-1185">Reference proteome</keyword>
<dbReference type="AlphaFoldDB" id="A0A517Z116"/>
<keyword evidence="2" id="KW-1133">Transmembrane helix</keyword>
<gene>
    <name evidence="3" type="ORF">Mal4_04610</name>
</gene>
<feature type="transmembrane region" description="Helical" evidence="2">
    <location>
        <begin position="12"/>
        <end position="30"/>
    </location>
</feature>
<dbReference type="Proteomes" id="UP000320496">
    <property type="component" value="Chromosome"/>
</dbReference>
<keyword evidence="2" id="KW-0812">Transmembrane</keyword>
<keyword evidence="2" id="KW-0472">Membrane</keyword>